<dbReference type="PROSITE" id="PS50240">
    <property type="entry name" value="TRYPSIN_DOM"/>
    <property type="match status" value="1"/>
</dbReference>
<dbReference type="EMBL" id="GGYP01000732">
    <property type="protein sequence ID" value="MDE45503.1"/>
    <property type="molecule type" value="Transcribed_RNA"/>
</dbReference>
<dbReference type="InterPro" id="IPR018114">
    <property type="entry name" value="TRYPSIN_HIS"/>
</dbReference>
<feature type="region of interest" description="Disordered" evidence="2">
    <location>
        <begin position="71"/>
        <end position="105"/>
    </location>
</feature>
<dbReference type="Pfam" id="PF00089">
    <property type="entry name" value="Trypsin"/>
    <property type="match status" value="1"/>
</dbReference>
<evidence type="ECO:0000256" key="2">
    <source>
        <dbReference type="SAM" id="MobiDB-lite"/>
    </source>
</evidence>
<organism evidence="5">
    <name type="scientific">Aceria tosichella</name>
    <name type="common">wheat curl mite</name>
    <dbReference type="NCBI Taxonomy" id="561515"/>
    <lineage>
        <taxon>Eukaryota</taxon>
        <taxon>Metazoa</taxon>
        <taxon>Ecdysozoa</taxon>
        <taxon>Arthropoda</taxon>
        <taxon>Chelicerata</taxon>
        <taxon>Arachnida</taxon>
        <taxon>Acari</taxon>
        <taxon>Acariformes</taxon>
        <taxon>Trombidiformes</taxon>
        <taxon>Prostigmata</taxon>
        <taxon>Eupodina</taxon>
        <taxon>Eriophyoidea</taxon>
        <taxon>Eriophyidae</taxon>
        <taxon>Eriophyinae</taxon>
        <taxon>Aceriini</taxon>
        <taxon>Aceria</taxon>
    </lineage>
</organism>
<dbReference type="InterPro" id="IPR001314">
    <property type="entry name" value="Peptidase_S1A"/>
</dbReference>
<dbReference type="GO" id="GO:0004252">
    <property type="term" value="F:serine-type endopeptidase activity"/>
    <property type="evidence" value="ECO:0007669"/>
    <property type="project" value="InterPro"/>
</dbReference>
<dbReference type="InterPro" id="IPR043504">
    <property type="entry name" value="Peptidase_S1_PA_chymotrypsin"/>
</dbReference>
<keyword evidence="3" id="KW-0472">Membrane</keyword>
<dbReference type="PROSITE" id="PS00134">
    <property type="entry name" value="TRYPSIN_HIS"/>
    <property type="match status" value="1"/>
</dbReference>
<dbReference type="PANTHER" id="PTHR24253">
    <property type="entry name" value="TRANSMEMBRANE PROTEASE SERINE"/>
    <property type="match status" value="1"/>
</dbReference>
<proteinExistence type="predicted"/>
<accession>A0A6G1S6C9</accession>
<sequence length="401" mass="45192">MIVVATGIETMSEIRREARRMASLLLLTNVALVVIFSLVKASSARYAAQTDRSVHYNDMIGGDMRDRATVHGELPDYSDGLENQYRGNDESPTQSESGNREDGDSFVVPCSNTNDVSCKFRATCGKAPLNRLTNLTNASVVERIIHGENQTFGEWPSYVYVEIGTKGRFDSTKWNCGGTLISDRHVLTAAHCLWFFNESSSFFSQLLPNEVWANMGEHRLNFDEKTEVGIGVDSICMSENYTPMFMLHQRLALHDWAILELKKPVKFMNHIQPACLPFKPIERKGEEAVCYAVGRIDHIKYKYSPKFVQKLRVRKVQCSSWPNRFKNILECYEDASKSGGNVCEGDLGGPIICLDDKKRWTVVGVVSTVTPCNEKSNGTRENHISKMRGAILQDIKRQCKI</sequence>
<name>A0A6G1S6C9_9ACAR</name>
<dbReference type="AlphaFoldDB" id="A0A6G1S6C9"/>
<evidence type="ECO:0000256" key="1">
    <source>
        <dbReference type="ARBA" id="ARBA00023157"/>
    </source>
</evidence>
<keyword evidence="3" id="KW-0812">Transmembrane</keyword>
<dbReference type="InterPro" id="IPR009003">
    <property type="entry name" value="Peptidase_S1_PA"/>
</dbReference>
<dbReference type="Gene3D" id="2.40.10.10">
    <property type="entry name" value="Trypsin-like serine proteases"/>
    <property type="match status" value="1"/>
</dbReference>
<keyword evidence="1" id="KW-1015">Disulfide bond</keyword>
<keyword evidence="3" id="KW-1133">Transmembrane helix</keyword>
<evidence type="ECO:0000256" key="3">
    <source>
        <dbReference type="SAM" id="Phobius"/>
    </source>
</evidence>
<dbReference type="GO" id="GO:0006508">
    <property type="term" value="P:proteolysis"/>
    <property type="evidence" value="ECO:0007669"/>
    <property type="project" value="InterPro"/>
</dbReference>
<protein>
    <submittedName>
        <fullName evidence="5">Ovochymase-2</fullName>
    </submittedName>
</protein>
<evidence type="ECO:0000259" key="4">
    <source>
        <dbReference type="PROSITE" id="PS50240"/>
    </source>
</evidence>
<dbReference type="SMART" id="SM00020">
    <property type="entry name" value="Tryp_SPc"/>
    <property type="match status" value="1"/>
</dbReference>
<feature type="transmembrane region" description="Helical" evidence="3">
    <location>
        <begin position="21"/>
        <end position="39"/>
    </location>
</feature>
<reference evidence="5" key="1">
    <citation type="submission" date="2018-10" db="EMBL/GenBank/DDBJ databases">
        <title>Transcriptome assembly of Aceria tosichella (Wheat curl mite) Type 2.</title>
        <authorList>
            <person name="Scully E.D."/>
            <person name="Geib S.M."/>
            <person name="Palmer N.A."/>
            <person name="Gupta A.K."/>
            <person name="Sarath G."/>
            <person name="Tatineni S."/>
        </authorList>
    </citation>
    <scope>NUCLEOTIDE SEQUENCE</scope>
    <source>
        <strain evidence="5">LincolnNE</strain>
    </source>
</reference>
<gene>
    <name evidence="5" type="primary">OVCH2_0</name>
    <name evidence="5" type="ORF">g.9734</name>
</gene>
<dbReference type="SUPFAM" id="SSF50494">
    <property type="entry name" value="Trypsin-like serine proteases"/>
    <property type="match status" value="1"/>
</dbReference>
<evidence type="ECO:0000313" key="5">
    <source>
        <dbReference type="EMBL" id="MDE45503.1"/>
    </source>
</evidence>
<dbReference type="PRINTS" id="PR00722">
    <property type="entry name" value="CHYMOTRYPSIN"/>
</dbReference>
<dbReference type="InterPro" id="IPR001254">
    <property type="entry name" value="Trypsin_dom"/>
</dbReference>
<dbReference type="PANTHER" id="PTHR24253:SF176">
    <property type="entry name" value="CORIN, ISOFORM B"/>
    <property type="match status" value="1"/>
</dbReference>
<feature type="domain" description="Peptidase S1" evidence="4">
    <location>
        <begin position="144"/>
        <end position="396"/>
    </location>
</feature>